<keyword evidence="1" id="KW-0805">Transcription regulation</keyword>
<feature type="domain" description="HTH lacI-type" evidence="4">
    <location>
        <begin position="3"/>
        <end position="57"/>
    </location>
</feature>
<dbReference type="PANTHER" id="PTHR30146:SF109">
    <property type="entry name" value="HTH-TYPE TRANSCRIPTIONAL REGULATOR GALS"/>
    <property type="match status" value="1"/>
</dbReference>
<keyword evidence="3" id="KW-0804">Transcription</keyword>
<dbReference type="PANTHER" id="PTHR30146">
    <property type="entry name" value="LACI-RELATED TRANSCRIPTIONAL REPRESSOR"/>
    <property type="match status" value="1"/>
</dbReference>
<evidence type="ECO:0000313" key="5">
    <source>
        <dbReference type="EMBL" id="RAP77576.1"/>
    </source>
</evidence>
<evidence type="ECO:0000256" key="2">
    <source>
        <dbReference type="ARBA" id="ARBA00023125"/>
    </source>
</evidence>
<dbReference type="Gene3D" id="3.40.50.2300">
    <property type="match status" value="2"/>
</dbReference>
<dbReference type="Gene3D" id="1.10.260.40">
    <property type="entry name" value="lambda repressor-like DNA-binding domains"/>
    <property type="match status" value="1"/>
</dbReference>
<dbReference type="RefSeq" id="WP_112880699.1">
    <property type="nucleotide sequence ID" value="NZ_QLUW01000001.1"/>
</dbReference>
<gene>
    <name evidence="5" type="ORF">DL346_03610</name>
</gene>
<dbReference type="PROSITE" id="PS50932">
    <property type="entry name" value="HTH_LACI_2"/>
    <property type="match status" value="1"/>
</dbReference>
<dbReference type="InterPro" id="IPR000843">
    <property type="entry name" value="HTH_LacI"/>
</dbReference>
<evidence type="ECO:0000256" key="3">
    <source>
        <dbReference type="ARBA" id="ARBA00023163"/>
    </source>
</evidence>
<dbReference type="Pfam" id="PF00356">
    <property type="entry name" value="LacI"/>
    <property type="match status" value="1"/>
</dbReference>
<dbReference type="GO" id="GO:0003700">
    <property type="term" value="F:DNA-binding transcription factor activity"/>
    <property type="evidence" value="ECO:0007669"/>
    <property type="project" value="TreeGrafter"/>
</dbReference>
<reference evidence="5 6" key="1">
    <citation type="submission" date="2018-06" db="EMBL/GenBank/DDBJ databases">
        <title>Paenibacillus montanisoli sp. nov., isolated from mountain area soil.</title>
        <authorList>
            <person name="Wu M."/>
        </authorList>
    </citation>
    <scope>NUCLEOTIDE SEQUENCE [LARGE SCALE GENOMIC DNA]</scope>
    <source>
        <strain evidence="5 6">RA17</strain>
    </source>
</reference>
<dbReference type="Pfam" id="PF13377">
    <property type="entry name" value="Peripla_BP_3"/>
    <property type="match status" value="1"/>
</dbReference>
<dbReference type="EMBL" id="QLUW01000001">
    <property type="protein sequence ID" value="RAP77576.1"/>
    <property type="molecule type" value="Genomic_DNA"/>
</dbReference>
<dbReference type="Proteomes" id="UP000249260">
    <property type="component" value="Unassembled WGS sequence"/>
</dbReference>
<organism evidence="5 6">
    <name type="scientific">Paenibacillus montanisoli</name>
    <dbReference type="NCBI Taxonomy" id="2081970"/>
    <lineage>
        <taxon>Bacteria</taxon>
        <taxon>Bacillati</taxon>
        <taxon>Bacillota</taxon>
        <taxon>Bacilli</taxon>
        <taxon>Bacillales</taxon>
        <taxon>Paenibacillaceae</taxon>
        <taxon>Paenibacillus</taxon>
    </lineage>
</organism>
<keyword evidence="6" id="KW-1185">Reference proteome</keyword>
<dbReference type="SMART" id="SM00354">
    <property type="entry name" value="HTH_LACI"/>
    <property type="match status" value="1"/>
</dbReference>
<dbReference type="GO" id="GO:0000976">
    <property type="term" value="F:transcription cis-regulatory region binding"/>
    <property type="evidence" value="ECO:0007669"/>
    <property type="project" value="TreeGrafter"/>
</dbReference>
<keyword evidence="2" id="KW-0238">DNA-binding</keyword>
<dbReference type="SUPFAM" id="SSF53822">
    <property type="entry name" value="Periplasmic binding protein-like I"/>
    <property type="match status" value="1"/>
</dbReference>
<dbReference type="CDD" id="cd01392">
    <property type="entry name" value="HTH_LacI"/>
    <property type="match status" value="1"/>
</dbReference>
<proteinExistence type="predicted"/>
<dbReference type="InterPro" id="IPR010982">
    <property type="entry name" value="Lambda_DNA-bd_dom_sf"/>
</dbReference>
<evidence type="ECO:0000313" key="6">
    <source>
        <dbReference type="Proteomes" id="UP000249260"/>
    </source>
</evidence>
<name>A0A328UC41_9BACL</name>
<dbReference type="InterPro" id="IPR028082">
    <property type="entry name" value="Peripla_BP_I"/>
</dbReference>
<evidence type="ECO:0000259" key="4">
    <source>
        <dbReference type="PROSITE" id="PS50932"/>
    </source>
</evidence>
<dbReference type="CDD" id="cd06267">
    <property type="entry name" value="PBP1_LacI_sugar_binding-like"/>
    <property type="match status" value="1"/>
</dbReference>
<accession>A0A328UC41</accession>
<dbReference type="OrthoDB" id="9775106at2"/>
<dbReference type="AlphaFoldDB" id="A0A328UC41"/>
<sequence length="351" mass="38246">MSATIKDVAKLAGVAVSTVSYALNNSTKISEETKRKVLRAAEELCFRPSGAARNLKKRKSETIGLFLNDLGGPFYSQVIEGVQEVVASNGYNLIVCSTYGGENSSAHRFLREQFVDGAIIMGTAISDSLILQVASESFPIVVLDRALRGDYVHNVLITNEQGAYDAVSHLIKLGRSKIEFLSGPTVAFDNSLRFDGYKRALMEHNLPIPNKISMFGRFVEAGGYQAVKLMIASKQLPDAIFAANDEMAIGAIRALHESGIRVPEDVAIVGFDNINISPIIRPALTTISHSKYEMGAIATQLVFNARKHENEIILPTQLVVRQSCGYKDGLQETDYDAIVASILHVGGRKQN</sequence>
<dbReference type="SUPFAM" id="SSF47413">
    <property type="entry name" value="lambda repressor-like DNA-binding domains"/>
    <property type="match status" value="1"/>
</dbReference>
<dbReference type="InterPro" id="IPR046335">
    <property type="entry name" value="LacI/GalR-like_sensor"/>
</dbReference>
<evidence type="ECO:0000256" key="1">
    <source>
        <dbReference type="ARBA" id="ARBA00023015"/>
    </source>
</evidence>
<protein>
    <submittedName>
        <fullName evidence="5">LacI family transcriptional regulator</fullName>
    </submittedName>
</protein>
<comment type="caution">
    <text evidence="5">The sequence shown here is derived from an EMBL/GenBank/DDBJ whole genome shotgun (WGS) entry which is preliminary data.</text>
</comment>